<dbReference type="AlphaFoldDB" id="K9WTK5"/>
<dbReference type="HOGENOM" id="CLU_043658_0_0_3"/>
<evidence type="ECO:0000313" key="1">
    <source>
        <dbReference type="EMBL" id="AFZ23091.1"/>
    </source>
</evidence>
<dbReference type="KEGG" id="csg:Cylst_0764"/>
<dbReference type="STRING" id="56107.Cylst_0764"/>
<evidence type="ECO:0000313" key="2">
    <source>
        <dbReference type="Proteomes" id="UP000010475"/>
    </source>
</evidence>
<evidence type="ECO:0008006" key="3">
    <source>
        <dbReference type="Google" id="ProtNLM"/>
    </source>
</evidence>
<dbReference type="OrthoDB" id="526290at2"/>
<accession>K9WTK5</accession>
<dbReference type="Proteomes" id="UP000010475">
    <property type="component" value="Chromosome"/>
</dbReference>
<dbReference type="PATRIC" id="fig|56107.3.peg.855"/>
<reference evidence="1 2" key="1">
    <citation type="submission" date="2012-06" db="EMBL/GenBank/DDBJ databases">
        <title>Finished chromosome of genome of Cylindrospermum stagnale PCC 7417.</title>
        <authorList>
            <consortium name="US DOE Joint Genome Institute"/>
            <person name="Gugger M."/>
            <person name="Coursin T."/>
            <person name="Rippka R."/>
            <person name="Tandeau De Marsac N."/>
            <person name="Huntemann M."/>
            <person name="Wei C.-L."/>
            <person name="Han J."/>
            <person name="Detter J.C."/>
            <person name="Han C."/>
            <person name="Tapia R."/>
            <person name="Chen A."/>
            <person name="Kyrpides N."/>
            <person name="Mavromatis K."/>
            <person name="Markowitz V."/>
            <person name="Szeto E."/>
            <person name="Ivanova N."/>
            <person name="Pagani I."/>
            <person name="Pati A."/>
            <person name="Goodwin L."/>
            <person name="Nordberg H.P."/>
            <person name="Cantor M.N."/>
            <person name="Hua S.X."/>
            <person name="Woyke T."/>
            <person name="Kerfeld C.A."/>
        </authorList>
    </citation>
    <scope>NUCLEOTIDE SEQUENCE [LARGE SCALE GENOMIC DNA]</scope>
    <source>
        <strain evidence="1 2">PCC 7417</strain>
    </source>
</reference>
<sequence>MTLTFTEPTELLLEVVPSVRSQSWQNSQIYGTPHSRWCAYINQICLDVFITWVKNEYVSDAAVWFSSAGIPSFWEFVNGVGICFGEQKVLLVPSEAIDHKELEVPQEWVDIPSWAADYYLAVQITNNQEWVRVWGYTTHQELKSPGNYDPVDRTYCLDARQITKDISAFFLTYQYCREAQTKKAIASLPQLPQTQAENLVQRLGTPSVTFPRLAVPFAVWGALLETEQSRQSLYQHRQGITKINLTQWLKGIFSPGWQTLEAVFELRSDNNALGLRNYFGMKDATIRQAKLIDLGMQLQSTSVVLVIALVPDIDRQFISVRVQLHPAGQEFYLPANIKLVLRSEDRQVLQEVQARSQDNFVQMLRFDVETGVTFNIQVELNNFQITENFIV</sequence>
<keyword evidence="2" id="KW-1185">Reference proteome</keyword>
<dbReference type="Pfam" id="PF08852">
    <property type="entry name" value="DUF1822"/>
    <property type="match status" value="1"/>
</dbReference>
<dbReference type="InterPro" id="IPR014951">
    <property type="entry name" value="DUF1822"/>
</dbReference>
<dbReference type="eggNOG" id="COG1413">
    <property type="taxonomic scope" value="Bacteria"/>
</dbReference>
<proteinExistence type="predicted"/>
<protein>
    <recommendedName>
        <fullName evidence="3">DUF1822 domain-containing protein</fullName>
    </recommendedName>
</protein>
<gene>
    <name evidence="1" type="ORF">Cylst_0764</name>
</gene>
<organism evidence="1 2">
    <name type="scientific">Cylindrospermum stagnale PCC 7417</name>
    <dbReference type="NCBI Taxonomy" id="56107"/>
    <lineage>
        <taxon>Bacteria</taxon>
        <taxon>Bacillati</taxon>
        <taxon>Cyanobacteriota</taxon>
        <taxon>Cyanophyceae</taxon>
        <taxon>Nostocales</taxon>
        <taxon>Nostocaceae</taxon>
        <taxon>Cylindrospermum</taxon>
    </lineage>
</organism>
<dbReference type="EMBL" id="CP003642">
    <property type="protein sequence ID" value="AFZ23091.1"/>
    <property type="molecule type" value="Genomic_DNA"/>
</dbReference>
<dbReference type="RefSeq" id="WP_015206347.1">
    <property type="nucleotide sequence ID" value="NC_019757.1"/>
</dbReference>
<name>K9WTK5_9NOST</name>